<dbReference type="InterPro" id="IPR001173">
    <property type="entry name" value="Glyco_trans_2-like"/>
</dbReference>
<keyword evidence="3" id="KW-1185">Reference proteome</keyword>
<dbReference type="Pfam" id="PF00535">
    <property type="entry name" value="Glycos_transf_2"/>
    <property type="match status" value="1"/>
</dbReference>
<feature type="domain" description="Glycosyltransferase 2-like" evidence="1">
    <location>
        <begin position="5"/>
        <end position="165"/>
    </location>
</feature>
<dbReference type="PANTHER" id="PTHR43685:SF2">
    <property type="entry name" value="GLYCOSYLTRANSFERASE 2-LIKE DOMAIN-CONTAINING PROTEIN"/>
    <property type="match status" value="1"/>
</dbReference>
<dbReference type="CDD" id="cd00761">
    <property type="entry name" value="Glyco_tranf_GTA_type"/>
    <property type="match status" value="1"/>
</dbReference>
<evidence type="ECO:0000259" key="1">
    <source>
        <dbReference type="Pfam" id="PF00535"/>
    </source>
</evidence>
<accession>A0ABS7NM87</accession>
<dbReference type="Proteomes" id="UP000766629">
    <property type="component" value="Unassembled WGS sequence"/>
</dbReference>
<gene>
    <name evidence="2" type="ORF">KUV26_22940</name>
</gene>
<protein>
    <submittedName>
        <fullName evidence="2">Glycosyltransferase</fullName>
    </submittedName>
</protein>
<comment type="caution">
    <text evidence="2">The sequence shown here is derived from an EMBL/GenBank/DDBJ whole genome shotgun (WGS) entry which is preliminary data.</text>
</comment>
<dbReference type="InterPro" id="IPR050834">
    <property type="entry name" value="Glycosyltransf_2"/>
</dbReference>
<reference evidence="2 3" key="1">
    <citation type="submission" date="2021-06" db="EMBL/GenBank/DDBJ databases">
        <title>50 bacteria genomes isolated from Dapeng, Shenzhen, China.</title>
        <authorList>
            <person name="Zheng W."/>
            <person name="Yu S."/>
            <person name="Huang Y."/>
        </authorList>
    </citation>
    <scope>NUCLEOTIDE SEQUENCE [LARGE SCALE GENOMIC DNA]</scope>
    <source>
        <strain evidence="2 3">DP1N14-2</strain>
    </source>
</reference>
<dbReference type="Gene3D" id="3.90.550.10">
    <property type="entry name" value="Spore Coat Polysaccharide Biosynthesis Protein SpsA, Chain A"/>
    <property type="match status" value="1"/>
</dbReference>
<name>A0ABS7NM87_9RHOB</name>
<organism evidence="2 3">
    <name type="scientific">Leisingera daeponensis</name>
    <dbReference type="NCBI Taxonomy" id="405746"/>
    <lineage>
        <taxon>Bacteria</taxon>
        <taxon>Pseudomonadati</taxon>
        <taxon>Pseudomonadota</taxon>
        <taxon>Alphaproteobacteria</taxon>
        <taxon>Rhodobacterales</taxon>
        <taxon>Roseobacteraceae</taxon>
        <taxon>Leisingera</taxon>
    </lineage>
</organism>
<dbReference type="PANTHER" id="PTHR43685">
    <property type="entry name" value="GLYCOSYLTRANSFERASE"/>
    <property type="match status" value="1"/>
</dbReference>
<evidence type="ECO:0000313" key="3">
    <source>
        <dbReference type="Proteomes" id="UP000766629"/>
    </source>
</evidence>
<dbReference type="InterPro" id="IPR029044">
    <property type="entry name" value="Nucleotide-diphossugar_trans"/>
</dbReference>
<evidence type="ECO:0000313" key="2">
    <source>
        <dbReference type="EMBL" id="MBY6142292.1"/>
    </source>
</evidence>
<dbReference type="EMBL" id="JAHVJA010000026">
    <property type="protein sequence ID" value="MBY6142292.1"/>
    <property type="molecule type" value="Genomic_DNA"/>
</dbReference>
<dbReference type="SUPFAM" id="SSF53448">
    <property type="entry name" value="Nucleotide-diphospho-sugar transferases"/>
    <property type="match status" value="1"/>
</dbReference>
<proteinExistence type="predicted"/>
<sequence length="307" mass="33061">MPYFSAVIPSFNAAATIRETLAGLQAQTCADWEAVVVDDGSMDETRTLVRAAAAADARIRLVRNPGKGPSAARNFGALEHACGDVIAFCDADDIWHRDKLSQLRASFRQGAVDGAYGRIGFFRANPANARVFSTVPVQDLTIAMLLGENPVCTMSNFAVRRRVFAATGGFDEAMVHNEDLEWLIRLVGGGARVSGIDSLHTYYRTSVEGLSADLEAMRSGREQAIATAAGFGVVPSATSHAIHHRYLARRALRLNGAPAFALKQAASGILKSPRGFFSPFRRGGLTLAGSLLAPFLPRPLRRNLFSR</sequence>
<dbReference type="RefSeq" id="WP_222510198.1">
    <property type="nucleotide sequence ID" value="NZ_JAHVJA010000026.1"/>
</dbReference>